<protein>
    <submittedName>
        <fullName evidence="1">Uncharacterized protein</fullName>
    </submittedName>
</protein>
<organism evidence="1 2">
    <name type="scientific">Solea senegalensis</name>
    <name type="common">Senegalese sole</name>
    <dbReference type="NCBI Taxonomy" id="28829"/>
    <lineage>
        <taxon>Eukaryota</taxon>
        <taxon>Metazoa</taxon>
        <taxon>Chordata</taxon>
        <taxon>Craniata</taxon>
        <taxon>Vertebrata</taxon>
        <taxon>Euteleostomi</taxon>
        <taxon>Actinopterygii</taxon>
        <taxon>Neopterygii</taxon>
        <taxon>Teleostei</taxon>
        <taxon>Neoteleostei</taxon>
        <taxon>Acanthomorphata</taxon>
        <taxon>Carangaria</taxon>
        <taxon>Pleuronectiformes</taxon>
        <taxon>Pleuronectoidei</taxon>
        <taxon>Soleidae</taxon>
        <taxon>Solea</taxon>
    </lineage>
</organism>
<sequence>MHSSVTPIMPFGYVNEPSAFSTCSVSLLLPCDESGRQRRCQVCTLSHIETYKEKQQQNNSTYSNFSVFTADVIQPTSLELSIVTSSLGDRCRHRDSVCHNSGLPLQDRTSCGHEALLSLLSVMSQPCCSSDGC</sequence>
<keyword evidence="2" id="KW-1185">Reference proteome</keyword>
<dbReference type="AlphaFoldDB" id="A0AAV6RC66"/>
<name>A0AAV6RC66_SOLSE</name>
<proteinExistence type="predicted"/>
<gene>
    <name evidence="1" type="ORF">JOB18_008370</name>
</gene>
<reference evidence="1 2" key="1">
    <citation type="journal article" date="2021" name="Sci. Rep.">
        <title>Chromosome anchoring in Senegalese sole (Solea senegalensis) reveals sex-associated markers and genome rearrangements in flatfish.</title>
        <authorList>
            <person name="Guerrero-Cozar I."/>
            <person name="Gomez-Garrido J."/>
            <person name="Berbel C."/>
            <person name="Martinez-Blanch J.F."/>
            <person name="Alioto T."/>
            <person name="Claros M.G."/>
            <person name="Gagnaire P.A."/>
            <person name="Manchado M."/>
        </authorList>
    </citation>
    <scope>NUCLEOTIDE SEQUENCE [LARGE SCALE GENOMIC DNA]</scope>
    <source>
        <strain evidence="1">Sse05_10M</strain>
    </source>
</reference>
<evidence type="ECO:0000313" key="2">
    <source>
        <dbReference type="Proteomes" id="UP000693946"/>
    </source>
</evidence>
<accession>A0AAV6RC66</accession>
<dbReference type="EMBL" id="JAGKHQ010000012">
    <property type="protein sequence ID" value="KAG7501852.1"/>
    <property type="molecule type" value="Genomic_DNA"/>
</dbReference>
<dbReference type="Proteomes" id="UP000693946">
    <property type="component" value="Linkage Group LG2"/>
</dbReference>
<comment type="caution">
    <text evidence="1">The sequence shown here is derived from an EMBL/GenBank/DDBJ whole genome shotgun (WGS) entry which is preliminary data.</text>
</comment>
<evidence type="ECO:0000313" key="1">
    <source>
        <dbReference type="EMBL" id="KAG7501852.1"/>
    </source>
</evidence>